<organism evidence="9 10">
    <name type="scientific">Nonomuraea montanisoli</name>
    <dbReference type="NCBI Taxonomy" id="2741721"/>
    <lineage>
        <taxon>Bacteria</taxon>
        <taxon>Bacillati</taxon>
        <taxon>Actinomycetota</taxon>
        <taxon>Actinomycetes</taxon>
        <taxon>Streptosporangiales</taxon>
        <taxon>Streptosporangiaceae</taxon>
        <taxon>Nonomuraea</taxon>
    </lineage>
</organism>
<comment type="similarity">
    <text evidence="6">Belongs to the ABC-4 integral membrane protein family.</text>
</comment>
<feature type="transmembrane region" description="Helical" evidence="7">
    <location>
        <begin position="396"/>
        <end position="420"/>
    </location>
</feature>
<dbReference type="Pfam" id="PF02687">
    <property type="entry name" value="FtsX"/>
    <property type="match status" value="2"/>
</dbReference>
<feature type="domain" description="ABC3 transporter permease C-terminal" evidence="8">
    <location>
        <begin position="257"/>
        <end position="376"/>
    </location>
</feature>
<dbReference type="GO" id="GO:0022857">
    <property type="term" value="F:transmembrane transporter activity"/>
    <property type="evidence" value="ECO:0007669"/>
    <property type="project" value="TreeGrafter"/>
</dbReference>
<evidence type="ECO:0000256" key="1">
    <source>
        <dbReference type="ARBA" id="ARBA00004651"/>
    </source>
</evidence>
<evidence type="ECO:0000259" key="8">
    <source>
        <dbReference type="Pfam" id="PF02687"/>
    </source>
</evidence>
<dbReference type="AlphaFoldDB" id="A0A7Y6IE30"/>
<reference evidence="9 10" key="1">
    <citation type="submission" date="2020-06" db="EMBL/GenBank/DDBJ databases">
        <title>Nonomuraea sp. SMC257, a novel actinomycete isolated from soil.</title>
        <authorList>
            <person name="Chanama M."/>
        </authorList>
    </citation>
    <scope>NUCLEOTIDE SEQUENCE [LARGE SCALE GENOMIC DNA]</scope>
    <source>
        <strain evidence="9 10">SMC257</strain>
    </source>
</reference>
<evidence type="ECO:0000313" key="10">
    <source>
        <dbReference type="Proteomes" id="UP000586042"/>
    </source>
</evidence>
<name>A0A7Y6IE30_9ACTN</name>
<dbReference type="PANTHER" id="PTHR30572">
    <property type="entry name" value="MEMBRANE COMPONENT OF TRANSPORTER-RELATED"/>
    <property type="match status" value="1"/>
</dbReference>
<dbReference type="RefSeq" id="WP_175593998.1">
    <property type="nucleotide sequence ID" value="NZ_JABWGN010000016.1"/>
</dbReference>
<keyword evidence="10" id="KW-1185">Reference proteome</keyword>
<feature type="transmembrane region" description="Helical" evidence="7">
    <location>
        <begin position="707"/>
        <end position="731"/>
    </location>
</feature>
<feature type="transmembrane region" description="Helical" evidence="7">
    <location>
        <begin position="798"/>
        <end position="819"/>
    </location>
</feature>
<evidence type="ECO:0000256" key="5">
    <source>
        <dbReference type="ARBA" id="ARBA00023136"/>
    </source>
</evidence>
<keyword evidence="5 7" id="KW-0472">Membrane</keyword>
<feature type="domain" description="ABC3 transporter permease C-terminal" evidence="8">
    <location>
        <begin position="715"/>
        <end position="828"/>
    </location>
</feature>
<evidence type="ECO:0000256" key="2">
    <source>
        <dbReference type="ARBA" id="ARBA00022475"/>
    </source>
</evidence>
<dbReference type="EMBL" id="JABWGN010000016">
    <property type="protein sequence ID" value="NUW36538.1"/>
    <property type="molecule type" value="Genomic_DNA"/>
</dbReference>
<keyword evidence="2" id="KW-1003">Cell membrane</keyword>
<dbReference type="PANTHER" id="PTHR30572:SF4">
    <property type="entry name" value="ABC TRANSPORTER PERMEASE YTRF"/>
    <property type="match status" value="1"/>
</dbReference>
<feature type="transmembrane region" description="Helical" evidence="7">
    <location>
        <begin position="16"/>
        <end position="36"/>
    </location>
</feature>
<comment type="caution">
    <text evidence="9">The sequence shown here is derived from an EMBL/GenBank/DDBJ whole genome shotgun (WGS) entry which is preliminary data.</text>
</comment>
<evidence type="ECO:0000256" key="6">
    <source>
        <dbReference type="ARBA" id="ARBA00038076"/>
    </source>
</evidence>
<feature type="transmembrane region" description="Helical" evidence="7">
    <location>
        <begin position="485"/>
        <end position="505"/>
    </location>
</feature>
<keyword evidence="3 7" id="KW-0812">Transmembrane</keyword>
<feature type="transmembrane region" description="Helical" evidence="7">
    <location>
        <begin position="250"/>
        <end position="274"/>
    </location>
</feature>
<evidence type="ECO:0000313" key="9">
    <source>
        <dbReference type="EMBL" id="NUW36538.1"/>
    </source>
</evidence>
<accession>A0A7Y6IE30</accession>
<sequence length="836" mass="85569">MLRTTLAGLRAHRLRLLLTSLAITLGVGFIAGTFVLTDTIEAGFAQKVTADAGKVGVAVLTEGPDGRLPAALLEEVRALPGVTDAQGVVRGPAPLIGKDGKTAGNAPTTALSIASGPLNRVVIVSGTGPGSDDQAAVLDENTAKAQGLKTGDTITVLDPQGRKRTFRLVGLLDPGVDQELAYTGVVGFTPAMAQRMTGEKGFREIDVAGADPARLRTAVAAVADGSGREVVTGEQLAERLARQAGVETKALTVGLLMFGLVSMLVAALVIYNTFTILVAQRTREMALLRCIGATRGQVFGSVLLESAVIGVLSSVLGLLTGYGLGAATLAVLGALDAPLPTGASVRLAPGTIVIGLAVGLLVTVGSAVLPARTSTRVAPVAALRTQVEEQVFRTGLIRVLAAGLFLLTGLGLAGVGALALEPGQQVSLVVVMAGGAVTFLGVMILGPVLVRPLSAVIGAVPARLFGVPGRLAVDNSGRNPKRAATTTVALTVGVTLMTLISVLTASTRVTLTAKLDDQFPIDYMVATQERDSTIPRSVGEELRRRPELASVVQVRFAEAKVSGSKGGASRLEVGTYRGPMAPPVTAGTMRGLGDGQVAVADDVAGRLGVRVGDSLSVATGRARAVRLAVVAVLNASESTLPELTVAEGAFDRYFGAVPDSRLMIDARDGVAPERSRAVVDAATAAYPTVKVSSSTEVRGEFDETLDMLLMIVTGLLGLAILISLLGIANTLSLSVHERTRESALLRALGLTRPQLRRTLWVEALVLGLIGALVGVVLGAVFGWAAVRAMIDGAVYAVPYGQVALFVALSGVAGVLAAVLPARRAARASIVGALASG</sequence>
<comment type="subcellular location">
    <subcellularLocation>
        <location evidence="1">Cell membrane</location>
        <topology evidence="1">Multi-pass membrane protein</topology>
    </subcellularLocation>
</comment>
<dbReference type="InterPro" id="IPR003838">
    <property type="entry name" value="ABC3_permease_C"/>
</dbReference>
<feature type="transmembrane region" description="Helical" evidence="7">
    <location>
        <begin position="759"/>
        <end position="786"/>
    </location>
</feature>
<dbReference type="GO" id="GO:0005886">
    <property type="term" value="C:plasma membrane"/>
    <property type="evidence" value="ECO:0007669"/>
    <property type="project" value="UniProtKB-SubCell"/>
</dbReference>
<evidence type="ECO:0000256" key="7">
    <source>
        <dbReference type="SAM" id="Phobius"/>
    </source>
</evidence>
<dbReference type="InterPro" id="IPR050250">
    <property type="entry name" value="Macrolide_Exporter_MacB"/>
</dbReference>
<dbReference type="Proteomes" id="UP000586042">
    <property type="component" value="Unassembled WGS sequence"/>
</dbReference>
<evidence type="ECO:0000256" key="4">
    <source>
        <dbReference type="ARBA" id="ARBA00022989"/>
    </source>
</evidence>
<keyword evidence="4 7" id="KW-1133">Transmembrane helix</keyword>
<protein>
    <submittedName>
        <fullName evidence="9">FtsX-like permease family protein</fullName>
    </submittedName>
</protein>
<gene>
    <name evidence="9" type="ORF">HTZ77_34800</name>
</gene>
<feature type="transmembrane region" description="Helical" evidence="7">
    <location>
        <begin position="427"/>
        <end position="449"/>
    </location>
</feature>
<feature type="transmembrane region" description="Helical" evidence="7">
    <location>
        <begin position="347"/>
        <end position="369"/>
    </location>
</feature>
<proteinExistence type="inferred from homology"/>
<evidence type="ECO:0000256" key="3">
    <source>
        <dbReference type="ARBA" id="ARBA00022692"/>
    </source>
</evidence>
<feature type="transmembrane region" description="Helical" evidence="7">
    <location>
        <begin position="286"/>
        <end position="309"/>
    </location>
</feature>